<proteinExistence type="predicted"/>
<evidence type="ECO:0000313" key="2">
    <source>
        <dbReference type="Proteomes" id="UP000245764"/>
    </source>
</evidence>
<organism evidence="1 2">
    <name type="scientific">Zymoseptoria tritici ST99CH_1E4</name>
    <dbReference type="NCBI Taxonomy" id="1276532"/>
    <lineage>
        <taxon>Eukaryota</taxon>
        <taxon>Fungi</taxon>
        <taxon>Dikarya</taxon>
        <taxon>Ascomycota</taxon>
        <taxon>Pezizomycotina</taxon>
        <taxon>Dothideomycetes</taxon>
        <taxon>Dothideomycetidae</taxon>
        <taxon>Mycosphaerellales</taxon>
        <taxon>Mycosphaerellaceae</taxon>
        <taxon>Zymoseptoria</taxon>
    </lineage>
</organism>
<reference evidence="2" key="1">
    <citation type="submission" date="2017-05" db="EMBL/GenBank/DDBJ databases">
        <authorList>
            <person name="Song R."/>
            <person name="Chenine A.L."/>
            <person name="Ruprecht R.M."/>
        </authorList>
    </citation>
    <scope>NUCLEOTIDE SEQUENCE [LARGE SCALE GENOMIC DNA]</scope>
</reference>
<gene>
    <name evidence="1" type="ORF">ZT1E4_G11197</name>
</gene>
<accession>A0A2H1H7V9</accession>
<dbReference type="AlphaFoldDB" id="A0A2H1H7V9"/>
<name>A0A2H1H7V9_ZYMTR</name>
<dbReference type="EMBL" id="LT854265">
    <property type="protein sequence ID" value="SMR61884.1"/>
    <property type="molecule type" value="Genomic_DNA"/>
</dbReference>
<sequence length="98" mass="10838">MLGGLDVPSWFDQDALSDVTIKFSGKEIKCHSPLGVLHQDARSQGRYGFEKESLAAFAVFETIVKAITIPEALYDVITALPQFEDLVPEARSPRRSTN</sequence>
<dbReference type="Proteomes" id="UP000245764">
    <property type="component" value="Chromosome 13"/>
</dbReference>
<protein>
    <submittedName>
        <fullName evidence="1">Uncharacterized protein</fullName>
    </submittedName>
</protein>
<evidence type="ECO:0000313" key="1">
    <source>
        <dbReference type="EMBL" id="SMR61884.1"/>
    </source>
</evidence>